<evidence type="ECO:0000313" key="2">
    <source>
        <dbReference type="EMBL" id="MBM3222977.1"/>
    </source>
</evidence>
<proteinExistence type="predicted"/>
<dbReference type="AlphaFoldDB" id="A0A937VY06"/>
<comment type="caution">
    <text evidence="2">The sequence shown here is derived from an EMBL/GenBank/DDBJ whole genome shotgun (WGS) entry which is preliminary data.</text>
</comment>
<evidence type="ECO:0008006" key="4">
    <source>
        <dbReference type="Google" id="ProtNLM"/>
    </source>
</evidence>
<organism evidence="2 3">
    <name type="scientific">Tectimicrobiota bacterium</name>
    <dbReference type="NCBI Taxonomy" id="2528274"/>
    <lineage>
        <taxon>Bacteria</taxon>
        <taxon>Pseudomonadati</taxon>
        <taxon>Nitrospinota/Tectimicrobiota group</taxon>
        <taxon>Candidatus Tectimicrobiota</taxon>
    </lineage>
</organism>
<gene>
    <name evidence="2" type="ORF">FJZ47_04120</name>
</gene>
<dbReference type="EMBL" id="VGLS01000079">
    <property type="protein sequence ID" value="MBM3222977.1"/>
    <property type="molecule type" value="Genomic_DNA"/>
</dbReference>
<sequence>MRSFLQLTLGLLLILWTTASLAQPQPEPLRLLRVTPAGEDVPLNTQIVFEFHRPVVPLGRMERQPEEMPIAIMPRLNCAWRWLNTTTLACELGERTTMARATRYTVIVQPGIRTEDGATLEVPVTHTFLTQRPKVTEALHQTWTAPGIPVVLLMFDQPITGQTLAEHVFLETPKHKRLPLNISESPKHKGRGWLVRPFTALPLDTSAALWVEPGIVSTQGREVGAERRAVYAFDTFPPCGCLALHASNARRAAAPCQW</sequence>
<reference evidence="2" key="1">
    <citation type="submission" date="2019-03" db="EMBL/GenBank/DDBJ databases">
        <title>Lake Tanganyika Metagenome-Assembled Genomes (MAGs).</title>
        <authorList>
            <person name="Tran P."/>
        </authorList>
    </citation>
    <scope>NUCLEOTIDE SEQUENCE</scope>
    <source>
        <strain evidence="2">K_DeepCast_65m_m2_066</strain>
    </source>
</reference>
<feature type="chain" id="PRO_5037681288" description="SbsA Ig-like domain-containing protein" evidence="1">
    <location>
        <begin position="23"/>
        <end position="258"/>
    </location>
</feature>
<protein>
    <recommendedName>
        <fullName evidence="4">SbsA Ig-like domain-containing protein</fullName>
    </recommendedName>
</protein>
<evidence type="ECO:0000256" key="1">
    <source>
        <dbReference type="SAM" id="SignalP"/>
    </source>
</evidence>
<feature type="signal peptide" evidence="1">
    <location>
        <begin position="1"/>
        <end position="22"/>
    </location>
</feature>
<dbReference type="Gene3D" id="2.60.40.3710">
    <property type="match status" value="1"/>
</dbReference>
<name>A0A937VY06_UNCTE</name>
<accession>A0A937VY06</accession>
<keyword evidence="1" id="KW-0732">Signal</keyword>
<evidence type="ECO:0000313" key="3">
    <source>
        <dbReference type="Proteomes" id="UP000712673"/>
    </source>
</evidence>
<dbReference type="Proteomes" id="UP000712673">
    <property type="component" value="Unassembled WGS sequence"/>
</dbReference>